<dbReference type="GO" id="GO:0005524">
    <property type="term" value="F:ATP binding"/>
    <property type="evidence" value="ECO:0007669"/>
    <property type="project" value="InterPro"/>
</dbReference>
<reference evidence="3" key="1">
    <citation type="journal article" date="2014" name="Front. Microbiol.">
        <title>High frequency of phylogenetically diverse reductive dehalogenase-homologous genes in deep subseafloor sedimentary metagenomes.</title>
        <authorList>
            <person name="Kawai M."/>
            <person name="Futagami T."/>
            <person name="Toyoda A."/>
            <person name="Takaki Y."/>
            <person name="Nishi S."/>
            <person name="Hori S."/>
            <person name="Arai W."/>
            <person name="Tsubouchi T."/>
            <person name="Morono Y."/>
            <person name="Uchiyama I."/>
            <person name="Ito T."/>
            <person name="Fujiyama A."/>
            <person name="Inagaki F."/>
            <person name="Takami H."/>
        </authorList>
    </citation>
    <scope>NUCLEOTIDE SEQUENCE</scope>
    <source>
        <strain evidence="3">Expedition CK06-06</strain>
    </source>
</reference>
<proteinExistence type="predicted"/>
<feature type="domain" description="ABC transporter" evidence="2">
    <location>
        <begin position="20"/>
        <end position="90"/>
    </location>
</feature>
<dbReference type="InterPro" id="IPR050093">
    <property type="entry name" value="ABC_SmlMolc_Importer"/>
</dbReference>
<evidence type="ECO:0000256" key="1">
    <source>
        <dbReference type="ARBA" id="ARBA00022448"/>
    </source>
</evidence>
<dbReference type="AlphaFoldDB" id="X0V564"/>
<dbReference type="EMBL" id="BARS01024320">
    <property type="protein sequence ID" value="GAG06487.1"/>
    <property type="molecule type" value="Genomic_DNA"/>
</dbReference>
<name>X0V564_9ZZZZ</name>
<accession>X0V564</accession>
<keyword evidence="1" id="KW-0813">Transport</keyword>
<gene>
    <name evidence="3" type="ORF">S01H1_38618</name>
</gene>
<evidence type="ECO:0000259" key="2">
    <source>
        <dbReference type="Pfam" id="PF00005"/>
    </source>
</evidence>
<sequence>MSHMVEIRGITKTYGKVTALADVNLAIDEGQFFALVGPSGSGKTTLLHILGGFVEPTSGQVLIAGETVTHLPPAKRPTTSMFQDYALFPH</sequence>
<evidence type="ECO:0000313" key="3">
    <source>
        <dbReference type="EMBL" id="GAG06487.1"/>
    </source>
</evidence>
<dbReference type="SUPFAM" id="SSF52540">
    <property type="entry name" value="P-loop containing nucleoside triphosphate hydrolases"/>
    <property type="match status" value="1"/>
</dbReference>
<organism evidence="3">
    <name type="scientific">marine sediment metagenome</name>
    <dbReference type="NCBI Taxonomy" id="412755"/>
    <lineage>
        <taxon>unclassified sequences</taxon>
        <taxon>metagenomes</taxon>
        <taxon>ecological metagenomes</taxon>
    </lineage>
</organism>
<dbReference type="InterPro" id="IPR003439">
    <property type="entry name" value="ABC_transporter-like_ATP-bd"/>
</dbReference>
<dbReference type="InterPro" id="IPR027417">
    <property type="entry name" value="P-loop_NTPase"/>
</dbReference>
<dbReference type="PANTHER" id="PTHR42781">
    <property type="entry name" value="SPERMIDINE/PUTRESCINE IMPORT ATP-BINDING PROTEIN POTA"/>
    <property type="match status" value="1"/>
</dbReference>
<dbReference type="PANTHER" id="PTHR42781:SF4">
    <property type="entry name" value="SPERMIDINE_PUTRESCINE IMPORT ATP-BINDING PROTEIN POTA"/>
    <property type="match status" value="1"/>
</dbReference>
<dbReference type="Pfam" id="PF00005">
    <property type="entry name" value="ABC_tran"/>
    <property type="match status" value="1"/>
</dbReference>
<feature type="non-terminal residue" evidence="3">
    <location>
        <position position="90"/>
    </location>
</feature>
<comment type="caution">
    <text evidence="3">The sequence shown here is derived from an EMBL/GenBank/DDBJ whole genome shotgun (WGS) entry which is preliminary data.</text>
</comment>
<protein>
    <recommendedName>
        <fullName evidence="2">ABC transporter domain-containing protein</fullName>
    </recommendedName>
</protein>
<dbReference type="GO" id="GO:0016887">
    <property type="term" value="F:ATP hydrolysis activity"/>
    <property type="evidence" value="ECO:0007669"/>
    <property type="project" value="InterPro"/>
</dbReference>
<dbReference type="Gene3D" id="3.40.50.300">
    <property type="entry name" value="P-loop containing nucleotide triphosphate hydrolases"/>
    <property type="match status" value="1"/>
</dbReference>